<dbReference type="CDD" id="cd16015">
    <property type="entry name" value="LTA_synthase"/>
    <property type="match status" value="1"/>
</dbReference>
<evidence type="ECO:0000256" key="3">
    <source>
        <dbReference type="ARBA" id="ARBA00022475"/>
    </source>
</evidence>
<dbReference type="EMBL" id="FNGM01000015">
    <property type="protein sequence ID" value="SDM63518.1"/>
    <property type="molecule type" value="Genomic_DNA"/>
</dbReference>
<comment type="pathway">
    <text evidence="2">Cell wall biogenesis; lipoteichoic acid biosynthesis.</text>
</comment>
<organism evidence="9 10">
    <name type="scientific">Paenibacillus jilunlii</name>
    <dbReference type="NCBI Taxonomy" id="682956"/>
    <lineage>
        <taxon>Bacteria</taxon>
        <taxon>Bacillati</taxon>
        <taxon>Bacillota</taxon>
        <taxon>Bacilli</taxon>
        <taxon>Bacillales</taxon>
        <taxon>Paenibacillaceae</taxon>
        <taxon>Paenibacillus</taxon>
    </lineage>
</organism>
<dbReference type="InterPro" id="IPR000917">
    <property type="entry name" value="Sulfatase_N"/>
</dbReference>
<proteinExistence type="predicted"/>
<accession>A0A1G9UUH0</accession>
<dbReference type="PANTHER" id="PTHR47371">
    <property type="entry name" value="LIPOTEICHOIC ACID SYNTHASE"/>
    <property type="match status" value="1"/>
</dbReference>
<evidence type="ECO:0000256" key="5">
    <source>
        <dbReference type="ARBA" id="ARBA00022989"/>
    </source>
</evidence>
<dbReference type="SUPFAM" id="SSF53649">
    <property type="entry name" value="Alkaline phosphatase-like"/>
    <property type="match status" value="1"/>
</dbReference>
<name>A0A1G9UUH0_9BACL</name>
<sequence length="440" mass="49783">MGIFSIRRTCKILAVFLVGIIIAIWHPYRKMLPSSSLKQLAVQPNDGPKAYYGVGKGYHLILVQLESFQNFLLDQSVEGQPLTPVLNTLKSESLYFPQLFQQIGRGNTSDAEFTANTSIYPAGAVPMSSKYGNRKLPSLARLLHKQGYIADTFHVNEASFWDRNQMYPALGFDTYYDQPYFRKEKFNRFGASDEELYRVGFEKLTALAKQNQKFYAQFVTVSSHSPYTIPEDRKRLKLNGPLHGKTLGDYLTAVHYADYALGTFIGKLKQTGLWDNCVFVVYGDHFGLNKKKYNPQKISDALNIPYHKHISTFNVPLLIHLPGQHSGRAIGQTGGQIDILPTIANIMGLDLKEEGFTAFGQDLVNAGHNVVGMRYYLPAGSFFNDKVLFIPGKKGFEDGKATLIRTHQRVQDITPYKADYDLIMDRLKRSDSYVEHLPLR</sequence>
<dbReference type="InterPro" id="IPR017850">
    <property type="entry name" value="Alkaline_phosphatase_core_sf"/>
</dbReference>
<dbReference type="GO" id="GO:0005886">
    <property type="term" value="C:plasma membrane"/>
    <property type="evidence" value="ECO:0007669"/>
    <property type="project" value="UniProtKB-SubCell"/>
</dbReference>
<dbReference type="InterPro" id="IPR050448">
    <property type="entry name" value="OpgB/LTA_synthase_biosynth"/>
</dbReference>
<feature type="transmembrane region" description="Helical" evidence="7">
    <location>
        <begin position="12"/>
        <end position="28"/>
    </location>
</feature>
<feature type="domain" description="Sulfatase N-terminal" evidence="8">
    <location>
        <begin position="60"/>
        <end position="348"/>
    </location>
</feature>
<evidence type="ECO:0000313" key="9">
    <source>
        <dbReference type="EMBL" id="SDM63518.1"/>
    </source>
</evidence>
<dbReference type="PANTHER" id="PTHR47371:SF3">
    <property type="entry name" value="PHOSPHOGLYCEROL TRANSFERASE I"/>
    <property type="match status" value="1"/>
</dbReference>
<evidence type="ECO:0000256" key="7">
    <source>
        <dbReference type="SAM" id="Phobius"/>
    </source>
</evidence>
<dbReference type="Proteomes" id="UP000182783">
    <property type="component" value="Unassembled WGS sequence"/>
</dbReference>
<keyword evidence="3" id="KW-1003">Cell membrane</keyword>
<reference evidence="9 10" key="1">
    <citation type="submission" date="2016-10" db="EMBL/GenBank/DDBJ databases">
        <authorList>
            <person name="de Groot N.N."/>
        </authorList>
    </citation>
    <scope>NUCLEOTIDE SEQUENCE [LARGE SCALE GENOMIC DNA]</scope>
    <source>
        <strain evidence="9 10">CGMCC 1.10239</strain>
    </source>
</reference>
<evidence type="ECO:0000259" key="8">
    <source>
        <dbReference type="Pfam" id="PF00884"/>
    </source>
</evidence>
<dbReference type="AlphaFoldDB" id="A0A1G9UUH0"/>
<evidence type="ECO:0000256" key="6">
    <source>
        <dbReference type="ARBA" id="ARBA00023136"/>
    </source>
</evidence>
<keyword evidence="5 7" id="KW-1133">Transmembrane helix</keyword>
<comment type="subcellular location">
    <subcellularLocation>
        <location evidence="1">Cell membrane</location>
        <topology evidence="1">Multi-pass membrane protein</topology>
    </subcellularLocation>
</comment>
<evidence type="ECO:0000256" key="2">
    <source>
        <dbReference type="ARBA" id="ARBA00004936"/>
    </source>
</evidence>
<evidence type="ECO:0000256" key="4">
    <source>
        <dbReference type="ARBA" id="ARBA00022692"/>
    </source>
</evidence>
<dbReference type="Pfam" id="PF00884">
    <property type="entry name" value="Sulfatase"/>
    <property type="match status" value="1"/>
</dbReference>
<keyword evidence="4 7" id="KW-0812">Transmembrane</keyword>
<keyword evidence="6 7" id="KW-0472">Membrane</keyword>
<gene>
    <name evidence="9" type="ORF">SAMN05216191_11572</name>
</gene>
<dbReference type="Gene3D" id="3.40.720.10">
    <property type="entry name" value="Alkaline Phosphatase, subunit A"/>
    <property type="match status" value="1"/>
</dbReference>
<dbReference type="Gene3D" id="3.30.1120.170">
    <property type="match status" value="1"/>
</dbReference>
<evidence type="ECO:0000256" key="1">
    <source>
        <dbReference type="ARBA" id="ARBA00004651"/>
    </source>
</evidence>
<dbReference type="RefSeq" id="WP_062520969.1">
    <property type="nucleotide sequence ID" value="NZ_CP048429.1"/>
</dbReference>
<protein>
    <submittedName>
        <fullName evidence="9">Sulfatase</fullName>
    </submittedName>
</protein>
<evidence type="ECO:0000313" key="10">
    <source>
        <dbReference type="Proteomes" id="UP000182783"/>
    </source>
</evidence>